<reference evidence="5 6" key="1">
    <citation type="submission" date="2018-07" db="EMBL/GenBank/DDBJ databases">
        <title>Genomic Encyclopedia of Type Strains, Phase IV (KMG-IV): sequencing the most valuable type-strain genomes for metagenomic binning, comparative biology and taxonomic classification.</title>
        <authorList>
            <person name="Goeker M."/>
        </authorList>
    </citation>
    <scope>NUCLEOTIDE SEQUENCE [LARGE SCALE GENOMIC DNA]</scope>
    <source>
        <strain evidence="5 6">DSM 27696</strain>
    </source>
</reference>
<comment type="caution">
    <text evidence="5">The sequence shown here is derived from an EMBL/GenBank/DDBJ whole genome shotgun (WGS) entry which is preliminary data.</text>
</comment>
<dbReference type="Gene3D" id="3.30.830.10">
    <property type="entry name" value="Metalloenzyme, LuxS/M16 peptidase-like"/>
    <property type="match status" value="2"/>
</dbReference>
<dbReference type="SUPFAM" id="SSF63411">
    <property type="entry name" value="LuxS/MPP-like metallohydrolase"/>
    <property type="match status" value="2"/>
</dbReference>
<dbReference type="FunFam" id="3.30.830.10:FF:000008">
    <property type="entry name" value="Mitochondrial-processing peptidase subunit beta"/>
    <property type="match status" value="1"/>
</dbReference>
<dbReference type="PROSITE" id="PS00143">
    <property type="entry name" value="INSULINASE"/>
    <property type="match status" value="1"/>
</dbReference>
<evidence type="ECO:0000256" key="1">
    <source>
        <dbReference type="ARBA" id="ARBA00007261"/>
    </source>
</evidence>
<evidence type="ECO:0000313" key="5">
    <source>
        <dbReference type="EMBL" id="RCW70667.1"/>
    </source>
</evidence>
<gene>
    <name evidence="5" type="ORF">DFR57_10664</name>
</gene>
<dbReference type="PANTHER" id="PTHR11851">
    <property type="entry name" value="METALLOPROTEASE"/>
    <property type="match status" value="1"/>
</dbReference>
<dbReference type="GO" id="GO:0046872">
    <property type="term" value="F:metal ion binding"/>
    <property type="evidence" value="ECO:0007669"/>
    <property type="project" value="InterPro"/>
</dbReference>
<dbReference type="EMBL" id="QPJJ01000006">
    <property type="protein sequence ID" value="RCW70667.1"/>
    <property type="molecule type" value="Genomic_DNA"/>
</dbReference>
<dbReference type="OrthoDB" id="9811314at2"/>
<feature type="domain" description="Peptidase M16 N-terminal" evidence="3">
    <location>
        <begin position="12"/>
        <end position="159"/>
    </location>
</feature>
<accession>A0A368XVY0</accession>
<proteinExistence type="inferred from homology"/>
<dbReference type="InterPro" id="IPR007863">
    <property type="entry name" value="Peptidase_M16_C"/>
</dbReference>
<dbReference type="InterPro" id="IPR050361">
    <property type="entry name" value="MPP/UQCRC_Complex"/>
</dbReference>
<keyword evidence="6" id="KW-1185">Reference proteome</keyword>
<protein>
    <submittedName>
        <fullName evidence="5">Putative Zn-dependent peptidase</fullName>
    </submittedName>
</protein>
<dbReference type="InterPro" id="IPR011765">
    <property type="entry name" value="Pept_M16_N"/>
</dbReference>
<evidence type="ECO:0000259" key="3">
    <source>
        <dbReference type="Pfam" id="PF00675"/>
    </source>
</evidence>
<dbReference type="GO" id="GO:0006508">
    <property type="term" value="P:proteolysis"/>
    <property type="evidence" value="ECO:0007669"/>
    <property type="project" value="InterPro"/>
</dbReference>
<dbReference type="AlphaFoldDB" id="A0A368XVY0"/>
<dbReference type="Pfam" id="PF05193">
    <property type="entry name" value="Peptidase_M16_C"/>
    <property type="match status" value="1"/>
</dbReference>
<evidence type="ECO:0000259" key="4">
    <source>
        <dbReference type="Pfam" id="PF05193"/>
    </source>
</evidence>
<dbReference type="InterPro" id="IPR001431">
    <property type="entry name" value="Pept_M16_Zn_BS"/>
</dbReference>
<dbReference type="RefSeq" id="WP_114352660.1">
    <property type="nucleotide sequence ID" value="NZ_QPJJ01000006.1"/>
</dbReference>
<evidence type="ECO:0000256" key="2">
    <source>
        <dbReference type="RuleBase" id="RU004447"/>
    </source>
</evidence>
<dbReference type="PANTHER" id="PTHR11851:SF49">
    <property type="entry name" value="MITOCHONDRIAL-PROCESSING PEPTIDASE SUBUNIT ALPHA"/>
    <property type="match status" value="1"/>
</dbReference>
<dbReference type="InterPro" id="IPR011249">
    <property type="entry name" value="Metalloenz_LuxS/M16"/>
</dbReference>
<dbReference type="GO" id="GO:0004222">
    <property type="term" value="F:metalloendopeptidase activity"/>
    <property type="evidence" value="ECO:0007669"/>
    <property type="project" value="InterPro"/>
</dbReference>
<organism evidence="5 6">
    <name type="scientific">Saliterribacillus persicus</name>
    <dbReference type="NCBI Taxonomy" id="930114"/>
    <lineage>
        <taxon>Bacteria</taxon>
        <taxon>Bacillati</taxon>
        <taxon>Bacillota</taxon>
        <taxon>Bacilli</taxon>
        <taxon>Bacillales</taxon>
        <taxon>Bacillaceae</taxon>
        <taxon>Saliterribacillus</taxon>
    </lineage>
</organism>
<dbReference type="Proteomes" id="UP000252585">
    <property type="component" value="Unassembled WGS sequence"/>
</dbReference>
<dbReference type="Pfam" id="PF00675">
    <property type="entry name" value="Peptidase_M16"/>
    <property type="match status" value="1"/>
</dbReference>
<feature type="domain" description="Peptidase M16 C-terminal" evidence="4">
    <location>
        <begin position="166"/>
        <end position="338"/>
    </location>
</feature>
<sequence>MLHRHTCDNQLRIVLEEIPFVRSVTIGIWIKTGSRNESAQNTGISHFLEHMLFKGTNKRNAQEIAEAFDSIGGQVNAFTSKEYTCFYAKVLDTHKSLAIEILSDMFFHSTFKEEEIGKEKKVVLEEISMDEDMPDDIVHDLLADASYDKHPLAFPILGTEETVMGFSQDDLFTFMESNYTPENIVISVAGNVKTDFILELEALFGKFNRSLEQKKLEKPLFHNGIRTKKKEIEQSHFCLGFESLAIDNLYLYELMIINNVLGGSMSSRLFQEIRENQGLAYSVFSYPSTFIDTGLLTIYAATAHHQLDTVKESIFDIIDKMKTNGLTSQELQNSKEQLKGNIVLGLESTNSRMSRNARNELLLNKHRTVDNMMLSIDKVTEDSAKKTLESIFTNVHSTAYVTAHK</sequence>
<comment type="similarity">
    <text evidence="1 2">Belongs to the peptidase M16 family.</text>
</comment>
<evidence type="ECO:0000313" key="6">
    <source>
        <dbReference type="Proteomes" id="UP000252585"/>
    </source>
</evidence>
<name>A0A368XVY0_9BACI</name>